<feature type="transmembrane region" description="Helical" evidence="16">
    <location>
        <begin position="317"/>
        <end position="338"/>
    </location>
</feature>
<sequence length="411" mass="45284">MREWFVRNIKGDRTVWAIIGMFTLCSFLAIYSASTNLVYVIGKGTSFGYLLRHSVYITLGFFTLYIVHKIPYRFFRPISKLGLILSVLMLIFATIRGTTIEGANASRWISLLGVSFQPSAFALVMLMAYVASYLAENYGKKLTFSETILPLWLPVGAVAGLVLLSNLSTALLMVASVLTLAFIARFPIKYILSVIGIGVLFLGIFFLLVKAFPDAFPNRVDTWMSRIESFMDKDDGKEGYQIERAKMAIAKGGLLGEGAGKSRMKNFLPQSSSDFIYAIITEEYGSVGALLVMFLYILLLFRIVVISQKAPTIYGQLLVLGLGFPIIMQALINMGVAVELFPITGQNLPLISSGGTSVWMTCLALGCILSVSATKRKDGKMEVDKNVAEVEEELAEGIMEEIAKQKKPKKA</sequence>
<feature type="transmembrane region" description="Helical" evidence="16">
    <location>
        <begin position="284"/>
        <end position="305"/>
    </location>
</feature>
<dbReference type="Proteomes" id="UP000215539">
    <property type="component" value="Chromosome 1"/>
</dbReference>
<feature type="transmembrane region" description="Helical" evidence="16">
    <location>
        <begin position="190"/>
        <end position="209"/>
    </location>
</feature>
<evidence type="ECO:0000256" key="8">
    <source>
        <dbReference type="ARBA" id="ARBA00023136"/>
    </source>
</evidence>
<dbReference type="AlphaFoldDB" id="A0AAX2GZ77"/>
<keyword evidence="8 16" id="KW-0472">Membrane</keyword>
<accession>A0AAX2GZ77</accession>
<evidence type="ECO:0000256" key="14">
    <source>
        <dbReference type="ARBA" id="ARBA00044770"/>
    </source>
</evidence>
<evidence type="ECO:0000256" key="7">
    <source>
        <dbReference type="ARBA" id="ARBA00022989"/>
    </source>
</evidence>
<dbReference type="GO" id="GO:0015648">
    <property type="term" value="F:lipid-linked peptidoglycan transporter activity"/>
    <property type="evidence" value="ECO:0007669"/>
    <property type="project" value="TreeGrafter"/>
</dbReference>
<name>A0AAX2GZ77_9FLAO</name>
<feature type="transmembrane region" description="Helical" evidence="16">
    <location>
        <begin position="15"/>
        <end position="42"/>
    </location>
</feature>
<dbReference type="EMBL" id="CP014227">
    <property type="protein sequence ID" value="AMD84808.1"/>
    <property type="molecule type" value="Genomic_DNA"/>
</dbReference>
<feature type="transmembrane region" description="Helical" evidence="16">
    <location>
        <begin position="350"/>
        <end position="371"/>
    </location>
</feature>
<keyword evidence="18" id="KW-0132">Cell division</keyword>
<evidence type="ECO:0000256" key="6">
    <source>
        <dbReference type="ARBA" id="ARBA00022984"/>
    </source>
</evidence>
<keyword evidence="18" id="KW-0131">Cell cycle</keyword>
<comment type="catalytic activity">
    <reaction evidence="15">
        <text>[GlcNAc-(1-&gt;4)-Mur2Ac(oyl-L-Ala-gamma-D-Glu-L-Lys-D-Ala-D-Ala)](n)-di-trans,octa-cis-undecaprenyl diphosphate + beta-D-GlcNAc-(1-&gt;4)-Mur2Ac(oyl-L-Ala-gamma-D-Glu-L-Lys-D-Ala-D-Ala)-di-trans,octa-cis-undecaprenyl diphosphate = [GlcNAc-(1-&gt;4)-Mur2Ac(oyl-L-Ala-gamma-D-Glu-L-Lys-D-Ala-D-Ala)](n+1)-di-trans,octa-cis-undecaprenyl diphosphate + di-trans,octa-cis-undecaprenyl diphosphate + H(+)</text>
        <dbReference type="Rhea" id="RHEA:23708"/>
        <dbReference type="Rhea" id="RHEA-COMP:9602"/>
        <dbReference type="Rhea" id="RHEA-COMP:9603"/>
        <dbReference type="ChEBI" id="CHEBI:15378"/>
        <dbReference type="ChEBI" id="CHEBI:58405"/>
        <dbReference type="ChEBI" id="CHEBI:60033"/>
        <dbReference type="ChEBI" id="CHEBI:78435"/>
        <dbReference type="EC" id="2.4.99.28"/>
    </reaction>
</comment>
<dbReference type="PANTHER" id="PTHR30474:SF2">
    <property type="entry name" value="PEPTIDOGLYCAN GLYCOSYLTRANSFERASE FTSW-RELATED"/>
    <property type="match status" value="1"/>
</dbReference>
<keyword evidence="4 16" id="KW-0812">Transmembrane</keyword>
<dbReference type="GO" id="GO:0008955">
    <property type="term" value="F:peptidoglycan glycosyltransferase activity"/>
    <property type="evidence" value="ECO:0007669"/>
    <property type="project" value="UniProtKB-EC"/>
</dbReference>
<keyword evidence="6" id="KW-0573">Peptidoglycan synthesis</keyword>
<evidence type="ECO:0000313" key="19">
    <source>
        <dbReference type="Proteomes" id="UP000065822"/>
    </source>
</evidence>
<organism evidence="18 20">
    <name type="scientific">Capnocytophaga haemolytica</name>
    <dbReference type="NCBI Taxonomy" id="45243"/>
    <lineage>
        <taxon>Bacteria</taxon>
        <taxon>Pseudomonadati</taxon>
        <taxon>Bacteroidota</taxon>
        <taxon>Flavobacteriia</taxon>
        <taxon>Flavobacteriales</taxon>
        <taxon>Flavobacteriaceae</taxon>
        <taxon>Capnocytophaga</taxon>
    </lineage>
</organism>
<evidence type="ECO:0000256" key="15">
    <source>
        <dbReference type="ARBA" id="ARBA00049902"/>
    </source>
</evidence>
<dbReference type="GO" id="GO:0005886">
    <property type="term" value="C:plasma membrane"/>
    <property type="evidence" value="ECO:0007669"/>
    <property type="project" value="TreeGrafter"/>
</dbReference>
<feature type="transmembrane region" description="Helical" evidence="16">
    <location>
        <begin position="74"/>
        <end position="96"/>
    </location>
</feature>
<dbReference type="PANTHER" id="PTHR30474">
    <property type="entry name" value="CELL CYCLE PROTEIN"/>
    <property type="match status" value="1"/>
</dbReference>
<evidence type="ECO:0000256" key="10">
    <source>
        <dbReference type="ARBA" id="ARBA00033270"/>
    </source>
</evidence>
<gene>
    <name evidence="18" type="primary">ftsW</name>
    <name evidence="17" type="ORF">AXF12_04320</name>
    <name evidence="18" type="ORF">SAMEA44541418_00870</name>
</gene>
<keyword evidence="5" id="KW-0133">Cell shape</keyword>
<evidence type="ECO:0000313" key="18">
    <source>
        <dbReference type="EMBL" id="SNV07219.1"/>
    </source>
</evidence>
<dbReference type="KEGG" id="chg:AXF12_04320"/>
<evidence type="ECO:0000256" key="4">
    <source>
        <dbReference type="ARBA" id="ARBA00022692"/>
    </source>
</evidence>
<dbReference type="GO" id="GO:0032153">
    <property type="term" value="C:cell division site"/>
    <property type="evidence" value="ECO:0007669"/>
    <property type="project" value="TreeGrafter"/>
</dbReference>
<dbReference type="GO" id="GO:0051301">
    <property type="term" value="P:cell division"/>
    <property type="evidence" value="ECO:0007669"/>
    <property type="project" value="UniProtKB-KW"/>
</dbReference>
<keyword evidence="19" id="KW-1185">Reference proteome</keyword>
<evidence type="ECO:0000256" key="16">
    <source>
        <dbReference type="SAM" id="Phobius"/>
    </source>
</evidence>
<dbReference type="Pfam" id="PF01098">
    <property type="entry name" value="FTSW_RODA_SPOVE"/>
    <property type="match status" value="1"/>
</dbReference>
<feature type="transmembrane region" description="Helical" evidence="16">
    <location>
        <begin position="49"/>
        <end position="68"/>
    </location>
</feature>
<dbReference type="GO" id="GO:0009252">
    <property type="term" value="P:peptidoglycan biosynthetic process"/>
    <property type="evidence" value="ECO:0007669"/>
    <property type="project" value="UniProtKB-KW"/>
</dbReference>
<feature type="transmembrane region" description="Helical" evidence="16">
    <location>
        <begin position="151"/>
        <end position="183"/>
    </location>
</feature>
<evidence type="ECO:0000256" key="1">
    <source>
        <dbReference type="ARBA" id="ARBA00004141"/>
    </source>
</evidence>
<evidence type="ECO:0000256" key="3">
    <source>
        <dbReference type="ARBA" id="ARBA00022679"/>
    </source>
</evidence>
<evidence type="ECO:0000313" key="17">
    <source>
        <dbReference type="EMBL" id="AMD84808.1"/>
    </source>
</evidence>
<reference evidence="17 19" key="1">
    <citation type="submission" date="2016-02" db="EMBL/GenBank/DDBJ databases">
        <authorList>
            <person name="Holder M.E."/>
            <person name="Ajami N.J."/>
            <person name="Petrosino J.F."/>
        </authorList>
    </citation>
    <scope>NUCLEOTIDE SEQUENCE [LARGE SCALE GENOMIC DNA]</scope>
    <source>
        <strain evidence="17 19">CCUG 32990</strain>
    </source>
</reference>
<dbReference type="GO" id="GO:0008360">
    <property type="term" value="P:regulation of cell shape"/>
    <property type="evidence" value="ECO:0007669"/>
    <property type="project" value="UniProtKB-KW"/>
</dbReference>
<dbReference type="RefSeq" id="WP_066428629.1">
    <property type="nucleotide sequence ID" value="NZ_CP014227.1"/>
</dbReference>
<dbReference type="InterPro" id="IPR001182">
    <property type="entry name" value="FtsW/RodA"/>
</dbReference>
<evidence type="ECO:0000256" key="12">
    <source>
        <dbReference type="ARBA" id="ARBA00041185"/>
    </source>
</evidence>
<comment type="subcellular location">
    <subcellularLocation>
        <location evidence="1">Membrane</location>
        <topology evidence="1">Multi-pass membrane protein</topology>
    </subcellularLocation>
</comment>
<dbReference type="Proteomes" id="UP000065822">
    <property type="component" value="Chromosome"/>
</dbReference>
<evidence type="ECO:0000256" key="9">
    <source>
        <dbReference type="ARBA" id="ARBA00032370"/>
    </source>
</evidence>
<dbReference type="EC" id="2.4.99.28" evidence="14"/>
<evidence type="ECO:0000256" key="5">
    <source>
        <dbReference type="ARBA" id="ARBA00022960"/>
    </source>
</evidence>
<reference evidence="18 20" key="2">
    <citation type="submission" date="2017-06" db="EMBL/GenBank/DDBJ databases">
        <authorList>
            <consortium name="Pathogen Informatics"/>
        </authorList>
    </citation>
    <scope>NUCLEOTIDE SEQUENCE [LARGE SCALE GENOMIC DNA]</scope>
    <source>
        <strain evidence="18 20">NCTC12947</strain>
    </source>
</reference>
<evidence type="ECO:0000256" key="2">
    <source>
        <dbReference type="ARBA" id="ARBA00022676"/>
    </source>
</evidence>
<keyword evidence="3" id="KW-0808">Transferase</keyword>
<proteinExistence type="inferred from homology"/>
<comment type="similarity">
    <text evidence="11">Belongs to the SEDS family. FtsW subfamily.</text>
</comment>
<evidence type="ECO:0000256" key="11">
    <source>
        <dbReference type="ARBA" id="ARBA00038053"/>
    </source>
</evidence>
<keyword evidence="7 16" id="KW-1133">Transmembrane helix</keyword>
<feature type="transmembrane region" description="Helical" evidence="16">
    <location>
        <begin position="108"/>
        <end position="131"/>
    </location>
</feature>
<keyword evidence="2" id="KW-0328">Glycosyltransferase</keyword>
<dbReference type="EMBL" id="LT906449">
    <property type="protein sequence ID" value="SNV07219.1"/>
    <property type="molecule type" value="Genomic_DNA"/>
</dbReference>
<evidence type="ECO:0000256" key="13">
    <source>
        <dbReference type="ARBA" id="ARBA00041418"/>
    </source>
</evidence>
<evidence type="ECO:0000313" key="20">
    <source>
        <dbReference type="Proteomes" id="UP000215539"/>
    </source>
</evidence>
<protein>
    <recommendedName>
        <fullName evidence="12">Probable peptidoglycan glycosyltransferase FtsW</fullName>
        <ecNumber evidence="14">2.4.99.28</ecNumber>
    </recommendedName>
    <alternativeName>
        <fullName evidence="13">Cell division protein FtsW</fullName>
    </alternativeName>
    <alternativeName>
        <fullName evidence="10">Cell wall polymerase</fullName>
    </alternativeName>
    <alternativeName>
        <fullName evidence="9">Peptidoglycan polymerase</fullName>
    </alternativeName>
</protein>